<evidence type="ECO:0000313" key="1">
    <source>
        <dbReference type="EMBL" id="CAD0099003.1"/>
    </source>
</evidence>
<dbReference type="SUPFAM" id="SSF51735">
    <property type="entry name" value="NAD(P)-binding Rossmann-fold domains"/>
    <property type="match status" value="1"/>
</dbReference>
<sequence>MTILLTGGTGKTSLRLASLLQDANIPVLLTSHRGPSATSLAPTIRFDWDDKATWTTPFSAATDIKAIYLLSGQVADPAPLLNDFIDFAKAKGVRRFVLCSGSTCEKGGAFHGKIWQKLDDDAELEYCVLRPSWFMEPGFGQLETITQNNKIFSACSDAKIPWVSADDIARITEKLSKHLGREIVHVNLSPEQRIQGLMKAGLAQHTAEFLTGIETKTAAGAESLTGNDVEIVTGKKATSFDEFVQTNKSAWL</sequence>
<protein>
    <recommendedName>
        <fullName evidence="3">NAD(P)-binding protein</fullName>
    </recommendedName>
</protein>
<keyword evidence="2" id="KW-1185">Reference proteome</keyword>
<gene>
    <name evidence="1" type="ORF">AWRI4233_LOCUS7827</name>
</gene>
<dbReference type="PANTHER" id="PTHR43162">
    <property type="match status" value="1"/>
</dbReference>
<organism evidence="1 2">
    <name type="scientific">Aureobasidium mustum</name>
    <dbReference type="NCBI Taxonomy" id="2773714"/>
    <lineage>
        <taxon>Eukaryota</taxon>
        <taxon>Fungi</taxon>
        <taxon>Dikarya</taxon>
        <taxon>Ascomycota</taxon>
        <taxon>Pezizomycotina</taxon>
        <taxon>Dothideomycetes</taxon>
        <taxon>Dothideomycetidae</taxon>
        <taxon>Dothideales</taxon>
        <taxon>Saccotheciaceae</taxon>
        <taxon>Aureobasidium</taxon>
    </lineage>
</organism>
<proteinExistence type="predicted"/>
<accession>A0A9N8K2X7</accession>
<evidence type="ECO:0008006" key="3">
    <source>
        <dbReference type="Google" id="ProtNLM"/>
    </source>
</evidence>
<dbReference type="EMBL" id="CAIJEO010000009">
    <property type="protein sequence ID" value="CAD0099003.1"/>
    <property type="molecule type" value="Genomic_DNA"/>
</dbReference>
<comment type="caution">
    <text evidence="1">The sequence shown here is derived from an EMBL/GenBank/DDBJ whole genome shotgun (WGS) entry which is preliminary data.</text>
</comment>
<dbReference type="InterPro" id="IPR036291">
    <property type="entry name" value="NAD(P)-bd_dom_sf"/>
</dbReference>
<evidence type="ECO:0000313" key="2">
    <source>
        <dbReference type="Proteomes" id="UP000714618"/>
    </source>
</evidence>
<dbReference type="Proteomes" id="UP000714618">
    <property type="component" value="Unassembled WGS sequence"/>
</dbReference>
<reference evidence="1" key="1">
    <citation type="submission" date="2020-06" db="EMBL/GenBank/DDBJ databases">
        <authorList>
            <person name="Onetto C."/>
        </authorList>
    </citation>
    <scope>NUCLEOTIDE SEQUENCE</scope>
</reference>
<dbReference type="OrthoDB" id="419598at2759"/>
<name>A0A9N8K2X7_9PEZI</name>
<dbReference type="Gene3D" id="3.40.50.720">
    <property type="entry name" value="NAD(P)-binding Rossmann-like Domain"/>
    <property type="match status" value="1"/>
</dbReference>
<dbReference type="PANTHER" id="PTHR43162:SF1">
    <property type="entry name" value="PRESTALK A DIFFERENTIATION PROTEIN A"/>
    <property type="match status" value="1"/>
</dbReference>
<dbReference type="AlphaFoldDB" id="A0A9N8K2X7"/>
<dbReference type="InterPro" id="IPR051604">
    <property type="entry name" value="Ergot_Alk_Oxidoreductase"/>
</dbReference>